<dbReference type="GO" id="GO:0007608">
    <property type="term" value="P:sensory perception of smell"/>
    <property type="evidence" value="ECO:0007669"/>
    <property type="project" value="TreeGrafter"/>
</dbReference>
<organism evidence="6 7">
    <name type="scientific">Bactrocera dorsalis</name>
    <name type="common">Oriental fruit fly</name>
    <name type="synonym">Dacus dorsalis</name>
    <dbReference type="NCBI Taxonomy" id="27457"/>
    <lineage>
        <taxon>Eukaryota</taxon>
        <taxon>Metazoa</taxon>
        <taxon>Ecdysozoa</taxon>
        <taxon>Arthropoda</taxon>
        <taxon>Hexapoda</taxon>
        <taxon>Insecta</taxon>
        <taxon>Pterygota</taxon>
        <taxon>Neoptera</taxon>
        <taxon>Endopterygota</taxon>
        <taxon>Diptera</taxon>
        <taxon>Brachycera</taxon>
        <taxon>Muscomorpha</taxon>
        <taxon>Tephritoidea</taxon>
        <taxon>Tephritidae</taxon>
        <taxon>Bactrocera</taxon>
        <taxon>Bactrocera</taxon>
    </lineage>
</organism>
<dbReference type="GeneID" id="105231039"/>
<proteinExistence type="inferred from homology"/>
<dbReference type="AlphaFoldDB" id="A0A6I9VGK5"/>
<dbReference type="OrthoDB" id="8194670at2759"/>
<dbReference type="InParanoid" id="A0A6I9VGK5"/>
<dbReference type="KEGG" id="bdr:105231039"/>
<dbReference type="PANTHER" id="PTHR11857:SF43">
    <property type="entry name" value="GEO07291P1-RELATED"/>
    <property type="match status" value="1"/>
</dbReference>
<dbReference type="SMR" id="A0A6I9VGK5"/>
<evidence type="ECO:0000313" key="7">
    <source>
        <dbReference type="RefSeq" id="XP_011210423.1"/>
    </source>
</evidence>
<dbReference type="InterPro" id="IPR036728">
    <property type="entry name" value="PBP_GOBP_sf"/>
</dbReference>
<name>A0A6I9VGK5_BACDO</name>
<reference evidence="7" key="2">
    <citation type="submission" date="2025-08" db="UniProtKB">
        <authorList>
            <consortium name="RefSeq"/>
        </authorList>
    </citation>
    <scope>IDENTIFICATION</scope>
    <source>
        <tissue evidence="7">Adult</tissue>
    </source>
</reference>
<sequence length="149" mass="17192">MKFFIVMLAVVTLAYAEDEWMPKNDAEVSVIRQECIKDFPLSEEQLQKFRIFEYPEEEALRKYLLCVTKAVGIFTEHEGYHADRVAKQFNINLDEAEVTIIAEGCADKNVEGSSADVWAYRIHKCVMASKLGERVKAYIQNLKKEAKKH</sequence>
<dbReference type="GO" id="GO:0005549">
    <property type="term" value="F:odorant binding"/>
    <property type="evidence" value="ECO:0007669"/>
    <property type="project" value="InterPro"/>
</dbReference>
<reference evidence="6" key="1">
    <citation type="submission" date="2025-05" db="UniProtKB">
        <authorList>
            <consortium name="RefSeq"/>
        </authorList>
    </citation>
    <scope>NUCLEOTIDE SEQUENCE [LARGE SCALE GENOMIC DNA]</scope>
</reference>
<accession>A0A6I9VGK5</accession>
<dbReference type="SMART" id="SM00708">
    <property type="entry name" value="PhBP"/>
    <property type="match status" value="1"/>
</dbReference>
<dbReference type="Proteomes" id="UP001652620">
    <property type="component" value="Chromosome 2"/>
</dbReference>
<dbReference type="PANTHER" id="PTHR11857">
    <property type="entry name" value="ODORANT BINDING PROTEIN-RELATED"/>
    <property type="match status" value="1"/>
</dbReference>
<evidence type="ECO:0000256" key="3">
    <source>
        <dbReference type="ARBA" id="ARBA00022525"/>
    </source>
</evidence>
<comment type="subcellular location">
    <subcellularLocation>
        <location evidence="1">Secreted</location>
    </subcellularLocation>
</comment>
<evidence type="ECO:0000256" key="5">
    <source>
        <dbReference type="SAM" id="SignalP"/>
    </source>
</evidence>
<dbReference type="CDD" id="cd23992">
    <property type="entry name" value="PBP_GOBP"/>
    <property type="match status" value="1"/>
</dbReference>
<dbReference type="InterPro" id="IPR006170">
    <property type="entry name" value="PBP/GOBP"/>
</dbReference>
<feature type="chain" id="PRO_5026943708" evidence="5">
    <location>
        <begin position="17"/>
        <end position="149"/>
    </location>
</feature>
<feature type="signal peptide" evidence="5">
    <location>
        <begin position="1"/>
        <end position="16"/>
    </location>
</feature>
<evidence type="ECO:0000256" key="2">
    <source>
        <dbReference type="ARBA" id="ARBA00008098"/>
    </source>
</evidence>
<evidence type="ECO:0000256" key="4">
    <source>
        <dbReference type="ARBA" id="ARBA00022729"/>
    </source>
</evidence>
<protein>
    <submittedName>
        <fullName evidence="7">General odorant-binding protein 99a</fullName>
    </submittedName>
</protein>
<keyword evidence="4 5" id="KW-0732">Signal</keyword>
<comment type="similarity">
    <text evidence="2">Belongs to the PBP/GOBP family.</text>
</comment>
<dbReference type="Gene3D" id="1.10.238.20">
    <property type="entry name" value="Pheromone/general odorant binding protein domain"/>
    <property type="match status" value="1"/>
</dbReference>
<dbReference type="GO" id="GO:0005615">
    <property type="term" value="C:extracellular space"/>
    <property type="evidence" value="ECO:0007669"/>
    <property type="project" value="TreeGrafter"/>
</dbReference>
<dbReference type="FunCoup" id="A0A6I9VGK5">
    <property type="interactions" value="31"/>
</dbReference>
<gene>
    <name evidence="7" type="primary">LOC105231039</name>
</gene>
<dbReference type="Pfam" id="PF01395">
    <property type="entry name" value="PBP_GOBP"/>
    <property type="match status" value="1"/>
</dbReference>
<keyword evidence="3" id="KW-0964">Secreted</keyword>
<evidence type="ECO:0000256" key="1">
    <source>
        <dbReference type="ARBA" id="ARBA00004613"/>
    </source>
</evidence>
<dbReference type="RefSeq" id="XP_011210423.1">
    <property type="nucleotide sequence ID" value="XM_011212121.3"/>
</dbReference>
<dbReference type="SUPFAM" id="SSF47565">
    <property type="entry name" value="Insect pheromone/odorant-binding proteins"/>
    <property type="match status" value="1"/>
</dbReference>
<evidence type="ECO:0000313" key="6">
    <source>
        <dbReference type="Proteomes" id="UP001652620"/>
    </source>
</evidence>
<keyword evidence="6" id="KW-1185">Reference proteome</keyword>
<dbReference type="OMA" id="IFTEHEG"/>